<protein>
    <recommendedName>
        <fullName evidence="3">cysteine desulfurase</fullName>
        <ecNumber evidence="3">2.8.1.7</ecNumber>
    </recommendedName>
</protein>
<dbReference type="FunFam" id="3.40.640.10:FF:000084">
    <property type="entry name" value="IscS-like cysteine desulfurase"/>
    <property type="match status" value="1"/>
</dbReference>
<dbReference type="PROSITE" id="PS00595">
    <property type="entry name" value="AA_TRANSFER_CLASS_5"/>
    <property type="match status" value="1"/>
</dbReference>
<dbReference type="InterPro" id="IPR015421">
    <property type="entry name" value="PyrdxlP-dep_Trfase_major"/>
</dbReference>
<gene>
    <name evidence="12" type="ORF">A4R35_02805</name>
</gene>
<dbReference type="InterPro" id="IPR015424">
    <property type="entry name" value="PyrdxlP-dep_Trfase"/>
</dbReference>
<dbReference type="InterPro" id="IPR016454">
    <property type="entry name" value="Cysteine_dSase"/>
</dbReference>
<dbReference type="GO" id="GO:0046872">
    <property type="term" value="F:metal ion binding"/>
    <property type="evidence" value="ECO:0007669"/>
    <property type="project" value="UniProtKB-KW"/>
</dbReference>
<evidence type="ECO:0000256" key="1">
    <source>
        <dbReference type="ARBA" id="ARBA00001933"/>
    </source>
</evidence>
<dbReference type="Gene3D" id="3.90.1150.10">
    <property type="entry name" value="Aspartate Aminotransferase, domain 1"/>
    <property type="match status" value="1"/>
</dbReference>
<dbReference type="PIRSF" id="PIRSF005572">
    <property type="entry name" value="NifS"/>
    <property type="match status" value="1"/>
</dbReference>
<dbReference type="InterPro" id="IPR000192">
    <property type="entry name" value="Aminotrans_V_dom"/>
</dbReference>
<dbReference type="RefSeq" id="WP_112426352.1">
    <property type="nucleotide sequence ID" value="NZ_MCIF01000002.1"/>
</dbReference>
<dbReference type="Pfam" id="PF00266">
    <property type="entry name" value="Aminotran_5"/>
    <property type="match status" value="1"/>
</dbReference>
<dbReference type="AlphaFoldDB" id="A0A328V9Y4"/>
<organism evidence="12 13">
    <name type="scientific">Thermogemmatispora tikiterensis</name>
    <dbReference type="NCBI Taxonomy" id="1825093"/>
    <lineage>
        <taxon>Bacteria</taxon>
        <taxon>Bacillati</taxon>
        <taxon>Chloroflexota</taxon>
        <taxon>Ktedonobacteria</taxon>
        <taxon>Thermogemmatisporales</taxon>
        <taxon>Thermogemmatisporaceae</taxon>
        <taxon>Thermogemmatispora</taxon>
    </lineage>
</organism>
<evidence type="ECO:0000256" key="8">
    <source>
        <dbReference type="ARBA" id="ARBA00023014"/>
    </source>
</evidence>
<accession>A0A328V9Y4</accession>
<dbReference type="GO" id="GO:0031071">
    <property type="term" value="F:cysteine desulfurase activity"/>
    <property type="evidence" value="ECO:0007669"/>
    <property type="project" value="UniProtKB-EC"/>
</dbReference>
<comment type="cofactor">
    <cofactor evidence="1 10">
        <name>pyridoxal 5'-phosphate</name>
        <dbReference type="ChEBI" id="CHEBI:597326"/>
    </cofactor>
</comment>
<reference evidence="12 13" key="1">
    <citation type="submission" date="2016-08" db="EMBL/GenBank/DDBJ databases">
        <title>Analysis of Carbohydrate Active Enzymes in Thermogemmatispora T81 Reveals Carbohydrate Degradation Ability.</title>
        <authorList>
            <person name="Tomazini A."/>
            <person name="Lal S."/>
            <person name="Stott M."/>
            <person name="Henrissat B."/>
            <person name="Polikarpov I."/>
            <person name="Sparling R."/>
            <person name="Levin D.B."/>
        </authorList>
    </citation>
    <scope>NUCLEOTIDE SEQUENCE [LARGE SCALE GENOMIC DNA]</scope>
    <source>
        <strain evidence="12 13">T81</strain>
    </source>
</reference>
<sequence>MSLRHPGLRTDLIYLDYNATTPIDPAVVEAMLPYLREHFGNPSSAHSYGWAAHQALERARSEVAALLGCTPGEIIFTGGGSESDNLAIRGVALARREQGNHIITQVTEHPAVLNTCRALERLHGFRITYLPVDEYGRVFPEQVERAIDRSTVLVSIMHANNETGTLQPLAEIAAIAHRYGALMHSDAAQSVGKISTPVAELGVDLLTVAGHKLYAPKGVGALYVRRGLGLDLEPIIYGGGQERGLRAGTENVAACVALGAACRLAAERLPSEGTRLRRLRDLLWQRLRASLGERIQLNGHPDERLPNTLNVSVSGLSGEEILAATPEVAASTGSACHEGSTDPSPVLMAMGLSRERALGALRLTLGRWSSVDEVERAAVSLLRSVGALARNVRP</sequence>
<dbReference type="InterPro" id="IPR020578">
    <property type="entry name" value="Aminotrans_V_PyrdxlP_BS"/>
</dbReference>
<evidence type="ECO:0000313" key="12">
    <source>
        <dbReference type="EMBL" id="RAQ94447.1"/>
    </source>
</evidence>
<dbReference type="GO" id="GO:0051536">
    <property type="term" value="F:iron-sulfur cluster binding"/>
    <property type="evidence" value="ECO:0007669"/>
    <property type="project" value="UniProtKB-KW"/>
</dbReference>
<dbReference type="Gene3D" id="3.40.640.10">
    <property type="entry name" value="Type I PLP-dependent aspartate aminotransferase-like (Major domain)"/>
    <property type="match status" value="1"/>
</dbReference>
<dbReference type="OrthoDB" id="9808002at2"/>
<evidence type="ECO:0000256" key="5">
    <source>
        <dbReference type="ARBA" id="ARBA00022723"/>
    </source>
</evidence>
<feature type="domain" description="Aminotransferase class V" evidence="11">
    <location>
        <begin position="13"/>
        <end position="376"/>
    </location>
</feature>
<evidence type="ECO:0000256" key="3">
    <source>
        <dbReference type="ARBA" id="ARBA00012239"/>
    </source>
</evidence>
<dbReference type="SUPFAM" id="SSF53383">
    <property type="entry name" value="PLP-dependent transferases"/>
    <property type="match status" value="1"/>
</dbReference>
<evidence type="ECO:0000256" key="9">
    <source>
        <dbReference type="ARBA" id="ARBA00050776"/>
    </source>
</evidence>
<evidence type="ECO:0000256" key="10">
    <source>
        <dbReference type="RuleBase" id="RU004504"/>
    </source>
</evidence>
<comment type="catalytic activity">
    <reaction evidence="9">
        <text>(sulfur carrier)-H + L-cysteine = (sulfur carrier)-SH + L-alanine</text>
        <dbReference type="Rhea" id="RHEA:43892"/>
        <dbReference type="Rhea" id="RHEA-COMP:14737"/>
        <dbReference type="Rhea" id="RHEA-COMP:14739"/>
        <dbReference type="ChEBI" id="CHEBI:29917"/>
        <dbReference type="ChEBI" id="CHEBI:35235"/>
        <dbReference type="ChEBI" id="CHEBI:57972"/>
        <dbReference type="ChEBI" id="CHEBI:64428"/>
        <dbReference type="EC" id="2.8.1.7"/>
    </reaction>
</comment>
<dbReference type="EC" id="2.8.1.7" evidence="3"/>
<keyword evidence="8" id="KW-0411">Iron-sulfur</keyword>
<dbReference type="PANTHER" id="PTHR11601">
    <property type="entry name" value="CYSTEINE DESULFURYLASE FAMILY MEMBER"/>
    <property type="match status" value="1"/>
</dbReference>
<keyword evidence="7" id="KW-0408">Iron</keyword>
<evidence type="ECO:0000313" key="13">
    <source>
        <dbReference type="Proteomes" id="UP000248706"/>
    </source>
</evidence>
<keyword evidence="4" id="KW-0808">Transferase</keyword>
<evidence type="ECO:0000259" key="11">
    <source>
        <dbReference type="Pfam" id="PF00266"/>
    </source>
</evidence>
<evidence type="ECO:0000256" key="6">
    <source>
        <dbReference type="ARBA" id="ARBA00022898"/>
    </source>
</evidence>
<dbReference type="Proteomes" id="UP000248706">
    <property type="component" value="Unassembled WGS sequence"/>
</dbReference>
<comment type="similarity">
    <text evidence="2">Belongs to the class-V pyridoxal-phosphate-dependent aminotransferase family. NifS/IscS subfamily.</text>
</comment>
<dbReference type="Gene3D" id="1.10.260.50">
    <property type="match status" value="1"/>
</dbReference>
<keyword evidence="6" id="KW-0663">Pyridoxal phosphate</keyword>
<keyword evidence="13" id="KW-1185">Reference proteome</keyword>
<evidence type="ECO:0000256" key="7">
    <source>
        <dbReference type="ARBA" id="ARBA00023004"/>
    </source>
</evidence>
<dbReference type="InterPro" id="IPR015422">
    <property type="entry name" value="PyrdxlP-dep_Trfase_small"/>
</dbReference>
<evidence type="ECO:0000256" key="4">
    <source>
        <dbReference type="ARBA" id="ARBA00022679"/>
    </source>
</evidence>
<evidence type="ECO:0000256" key="2">
    <source>
        <dbReference type="ARBA" id="ARBA00006490"/>
    </source>
</evidence>
<keyword evidence="5" id="KW-0479">Metal-binding</keyword>
<proteinExistence type="inferred from homology"/>
<dbReference type="EMBL" id="MCIF01000002">
    <property type="protein sequence ID" value="RAQ94447.1"/>
    <property type="molecule type" value="Genomic_DNA"/>
</dbReference>
<name>A0A328V9Y4_9CHLR</name>
<comment type="caution">
    <text evidence="12">The sequence shown here is derived from an EMBL/GenBank/DDBJ whole genome shotgun (WGS) entry which is preliminary data.</text>
</comment>
<dbReference type="PANTHER" id="PTHR11601:SF34">
    <property type="entry name" value="CYSTEINE DESULFURASE"/>
    <property type="match status" value="1"/>
</dbReference>